<name>A0A2S5DLU8_9NEIS</name>
<organism evidence="2 3">
    <name type="scientific">Chromobacterium alticapitis</name>
    <dbReference type="NCBI Taxonomy" id="2073169"/>
    <lineage>
        <taxon>Bacteria</taxon>
        <taxon>Pseudomonadati</taxon>
        <taxon>Pseudomonadota</taxon>
        <taxon>Betaproteobacteria</taxon>
        <taxon>Neisseriales</taxon>
        <taxon>Chromobacteriaceae</taxon>
        <taxon>Chromobacterium</taxon>
    </lineage>
</organism>
<dbReference type="GO" id="GO:0006629">
    <property type="term" value="P:lipid metabolic process"/>
    <property type="evidence" value="ECO:0007669"/>
    <property type="project" value="InterPro"/>
</dbReference>
<dbReference type="PANTHER" id="PTHR46211:SF1">
    <property type="entry name" value="GLYCEROPHOSPHODIESTER PHOSPHODIESTERASE, CYTOPLASMIC"/>
    <property type="match status" value="1"/>
</dbReference>
<dbReference type="RefSeq" id="WP_103900769.1">
    <property type="nucleotide sequence ID" value="NZ_PQWB01000004.1"/>
</dbReference>
<protein>
    <submittedName>
        <fullName evidence="2">Glycerophosphodiester phosphodiesterase</fullName>
    </submittedName>
</protein>
<feature type="domain" description="GP-PDE" evidence="1">
    <location>
        <begin position="12"/>
        <end position="250"/>
    </location>
</feature>
<dbReference type="PROSITE" id="PS51704">
    <property type="entry name" value="GP_PDE"/>
    <property type="match status" value="1"/>
</dbReference>
<dbReference type="AlphaFoldDB" id="A0A2S5DLU8"/>
<dbReference type="OrthoDB" id="9795622at2"/>
<dbReference type="Gene3D" id="3.20.20.190">
    <property type="entry name" value="Phosphatidylinositol (PI) phosphodiesterase"/>
    <property type="match status" value="1"/>
</dbReference>
<reference evidence="3" key="1">
    <citation type="submission" date="2018-02" db="EMBL/GenBank/DDBJ databases">
        <authorList>
            <person name="O'Hara-Hanley K."/>
            <person name="Soby S."/>
        </authorList>
    </citation>
    <scope>NUCLEOTIDE SEQUENCE [LARGE SCALE GENOMIC DNA]</scope>
    <source>
        <strain evidence="3">MWU14-2602</strain>
    </source>
</reference>
<dbReference type="SUPFAM" id="SSF51695">
    <property type="entry name" value="PLC-like phosphodiesterases"/>
    <property type="match status" value="1"/>
</dbReference>
<dbReference type="GO" id="GO:0008081">
    <property type="term" value="F:phosphoric diester hydrolase activity"/>
    <property type="evidence" value="ECO:0007669"/>
    <property type="project" value="InterPro"/>
</dbReference>
<dbReference type="Pfam" id="PF03009">
    <property type="entry name" value="GDPD"/>
    <property type="match status" value="1"/>
</dbReference>
<dbReference type="NCBIfam" id="NF006989">
    <property type="entry name" value="PRK09454.1"/>
    <property type="match status" value="1"/>
</dbReference>
<dbReference type="PANTHER" id="PTHR46211">
    <property type="entry name" value="GLYCEROPHOSPHORYL DIESTER PHOSPHODIESTERASE"/>
    <property type="match status" value="1"/>
</dbReference>
<proteinExistence type="predicted"/>
<evidence type="ECO:0000313" key="3">
    <source>
        <dbReference type="Proteomes" id="UP000237082"/>
    </source>
</evidence>
<dbReference type="InterPro" id="IPR030395">
    <property type="entry name" value="GP_PDE_dom"/>
</dbReference>
<sequence length="255" mass="27475">MSQHPKQPWPYPEVVAHRGGGTLAPENTIAGFREGIRYGYRAAECDVKLSADNVCFLLHDDTVDRTSNGKGEAKAKTMAELSMLDAGGWKGAAHAGEALPTLANVAAYCQAQAMLLNIEIKPCPGRFEETGRLVAQEAARLWAGASVPPLLSSFEIDALRAAQAAAPALPRAFLCEAIPANWRDILAELDCVALHCDHVTLTEALARDIKQAGYQLLCYTVNTLERAQTLRGWGVDSVCTDRVDLLAPQRPLAAQ</sequence>
<gene>
    <name evidence="2" type="ORF">C2I19_00480</name>
</gene>
<evidence type="ECO:0000259" key="1">
    <source>
        <dbReference type="PROSITE" id="PS51704"/>
    </source>
</evidence>
<keyword evidence="3" id="KW-1185">Reference proteome</keyword>
<comment type="caution">
    <text evidence="2">The sequence shown here is derived from an EMBL/GenBank/DDBJ whole genome shotgun (WGS) entry which is preliminary data.</text>
</comment>
<dbReference type="EMBL" id="PQWB01000004">
    <property type="protein sequence ID" value="POZ64024.1"/>
    <property type="molecule type" value="Genomic_DNA"/>
</dbReference>
<dbReference type="Proteomes" id="UP000237082">
    <property type="component" value="Unassembled WGS sequence"/>
</dbReference>
<evidence type="ECO:0000313" key="2">
    <source>
        <dbReference type="EMBL" id="POZ64024.1"/>
    </source>
</evidence>
<dbReference type="InterPro" id="IPR017946">
    <property type="entry name" value="PLC-like_Pdiesterase_TIM-brl"/>
</dbReference>
<accession>A0A2S5DLU8</accession>